<proteinExistence type="inferred from homology"/>
<dbReference type="GO" id="GO:0005811">
    <property type="term" value="C:lipid droplet"/>
    <property type="evidence" value="ECO:0007669"/>
    <property type="project" value="TreeGrafter"/>
</dbReference>
<evidence type="ECO:0000313" key="14">
    <source>
        <dbReference type="Proteomes" id="UP000597762"/>
    </source>
</evidence>
<comment type="caution">
    <text evidence="13">The sequence shown here is derived from an EMBL/GenBank/DDBJ whole genome shotgun (WGS) entry which is preliminary data.</text>
</comment>
<dbReference type="PANTHER" id="PTHR24322:SF736">
    <property type="entry name" value="RETINOL DEHYDROGENASE 10"/>
    <property type="match status" value="1"/>
</dbReference>
<evidence type="ECO:0000256" key="7">
    <source>
        <dbReference type="ARBA" id="ARBA00023098"/>
    </source>
</evidence>
<dbReference type="AlphaFoldDB" id="A0A812BKR4"/>
<dbReference type="PANTHER" id="PTHR24322">
    <property type="entry name" value="PKSB"/>
    <property type="match status" value="1"/>
</dbReference>
<keyword evidence="14" id="KW-1185">Reference proteome</keyword>
<evidence type="ECO:0000256" key="1">
    <source>
        <dbReference type="ARBA" id="ARBA00004141"/>
    </source>
</evidence>
<evidence type="ECO:0000256" key="2">
    <source>
        <dbReference type="ARBA" id="ARBA00006484"/>
    </source>
</evidence>
<evidence type="ECO:0000256" key="8">
    <source>
        <dbReference type="ARBA" id="ARBA00023136"/>
    </source>
</evidence>
<dbReference type="GO" id="GO:0052650">
    <property type="term" value="F:all-trans-retinol dehydrogenase (NADP+) activity"/>
    <property type="evidence" value="ECO:0007669"/>
    <property type="project" value="UniProtKB-ARBA"/>
</dbReference>
<name>A0A812BKR4_ACAPH</name>
<dbReference type="FunFam" id="3.40.50.720:FF:000131">
    <property type="entry name" value="Short-chain dehydrogenase/reductase 3"/>
    <property type="match status" value="1"/>
</dbReference>
<evidence type="ECO:0000256" key="10">
    <source>
        <dbReference type="ARBA" id="ARBA00068717"/>
    </source>
</evidence>
<comment type="function">
    <text evidence="9">Catalyzes the reduction of all-trans-retinal to all-trans-retinol in the presence of NADPH.</text>
</comment>
<dbReference type="EMBL" id="CAHIKZ030000698">
    <property type="protein sequence ID" value="CAE1234048.1"/>
    <property type="molecule type" value="Genomic_DNA"/>
</dbReference>
<dbReference type="InterPro" id="IPR020904">
    <property type="entry name" value="Sc_DH/Rdtase_CS"/>
</dbReference>
<evidence type="ECO:0000313" key="13">
    <source>
        <dbReference type="EMBL" id="CAE1234048.1"/>
    </source>
</evidence>
<comment type="similarity">
    <text evidence="2 12">Belongs to the short-chain dehydrogenases/reductases (SDR) family.</text>
</comment>
<dbReference type="PROSITE" id="PS00061">
    <property type="entry name" value="ADH_SHORT"/>
    <property type="match status" value="1"/>
</dbReference>
<dbReference type="InterPro" id="IPR036291">
    <property type="entry name" value="NAD(P)-bd_dom_sf"/>
</dbReference>
<keyword evidence="5" id="KW-1133">Transmembrane helix</keyword>
<dbReference type="Gene3D" id="3.40.50.720">
    <property type="entry name" value="NAD(P)-binding Rossmann-like Domain"/>
    <property type="match status" value="1"/>
</dbReference>
<dbReference type="SUPFAM" id="SSF51735">
    <property type="entry name" value="NAD(P)-binding Rossmann-fold domains"/>
    <property type="match status" value="1"/>
</dbReference>
<dbReference type="Pfam" id="PF00106">
    <property type="entry name" value="adh_short"/>
    <property type="match status" value="1"/>
</dbReference>
<evidence type="ECO:0000256" key="11">
    <source>
        <dbReference type="ARBA" id="ARBA00082544"/>
    </source>
</evidence>
<keyword evidence="3" id="KW-0812">Transmembrane</keyword>
<reference evidence="13" key="1">
    <citation type="submission" date="2021-01" db="EMBL/GenBank/DDBJ databases">
        <authorList>
            <person name="Li R."/>
            <person name="Bekaert M."/>
        </authorList>
    </citation>
    <scope>NUCLEOTIDE SEQUENCE</scope>
    <source>
        <strain evidence="13">Farmed</strain>
    </source>
</reference>
<evidence type="ECO:0000256" key="9">
    <source>
        <dbReference type="ARBA" id="ARBA00059620"/>
    </source>
</evidence>
<gene>
    <name evidence="13" type="ORF">SPHA_19217</name>
</gene>
<dbReference type="GO" id="GO:0016020">
    <property type="term" value="C:membrane"/>
    <property type="evidence" value="ECO:0007669"/>
    <property type="project" value="UniProtKB-SubCell"/>
</dbReference>
<accession>A0A812BKR4</accession>
<dbReference type="PRINTS" id="PR00080">
    <property type="entry name" value="SDRFAMILY"/>
</dbReference>
<protein>
    <recommendedName>
        <fullName evidence="10">Short-chain dehydrogenase/reductase 3</fullName>
    </recommendedName>
    <alternativeName>
        <fullName evidence="11">Retinal short-chain dehydrogenase/reductase 1</fullName>
    </alternativeName>
</protein>
<evidence type="ECO:0000256" key="5">
    <source>
        <dbReference type="ARBA" id="ARBA00022989"/>
    </source>
</evidence>
<dbReference type="OrthoDB" id="10253736at2759"/>
<comment type="subcellular location">
    <subcellularLocation>
        <location evidence="1">Membrane</location>
        <topology evidence="1">Multi-pass membrane protein</topology>
    </subcellularLocation>
</comment>
<evidence type="ECO:0000256" key="4">
    <source>
        <dbReference type="ARBA" id="ARBA00022857"/>
    </source>
</evidence>
<keyword evidence="4" id="KW-0521">NADP</keyword>
<evidence type="ECO:0000256" key="12">
    <source>
        <dbReference type="RuleBase" id="RU000363"/>
    </source>
</evidence>
<evidence type="ECO:0000256" key="6">
    <source>
        <dbReference type="ARBA" id="ARBA00023002"/>
    </source>
</evidence>
<keyword evidence="8" id="KW-0472">Membrane</keyword>
<dbReference type="PRINTS" id="PR00081">
    <property type="entry name" value="GDHRDH"/>
</dbReference>
<keyword evidence="6 13" id="KW-0560">Oxidoreductase</keyword>
<organism evidence="13 14">
    <name type="scientific">Acanthosepion pharaonis</name>
    <name type="common">Pharaoh cuttlefish</name>
    <name type="synonym">Sepia pharaonis</name>
    <dbReference type="NCBI Taxonomy" id="158019"/>
    <lineage>
        <taxon>Eukaryota</taxon>
        <taxon>Metazoa</taxon>
        <taxon>Spiralia</taxon>
        <taxon>Lophotrochozoa</taxon>
        <taxon>Mollusca</taxon>
        <taxon>Cephalopoda</taxon>
        <taxon>Coleoidea</taxon>
        <taxon>Decapodiformes</taxon>
        <taxon>Sepiida</taxon>
        <taxon>Sepiina</taxon>
        <taxon>Sepiidae</taxon>
        <taxon>Acanthosepion</taxon>
    </lineage>
</organism>
<dbReference type="CDD" id="cd05339">
    <property type="entry name" value="17beta-HSDXI-like_SDR_c"/>
    <property type="match status" value="1"/>
</dbReference>
<sequence length="228" mass="25692">MIQKIGGVAHTYYCDVSQKHQIYQVGERVKKEVGDVTILVNNAGVVIGKGFMDCPDDEILNSFNVNILSYFWTIKCFLPKMIENNHGHIVNMSSSLGLTGLNKLTDYCSTKFAVVGFNEVLSYELKHDLHNGIKTTLICPQCVDTDMFKGCNIRFPSICPFMEVDYVVKKSITAILTDQYMLCLPRLVYFQAALKSLLPADSWIETCKFLGTMTFMDSFIGNKKKCTC</sequence>
<evidence type="ECO:0000256" key="3">
    <source>
        <dbReference type="ARBA" id="ARBA00022692"/>
    </source>
</evidence>
<dbReference type="Proteomes" id="UP000597762">
    <property type="component" value="Unassembled WGS sequence"/>
</dbReference>
<keyword evidence="7" id="KW-0443">Lipid metabolism</keyword>
<dbReference type="InterPro" id="IPR002347">
    <property type="entry name" value="SDR_fam"/>
</dbReference>